<dbReference type="OrthoDB" id="9805538at2"/>
<keyword evidence="2" id="KW-0547">Nucleotide-binding</keyword>
<gene>
    <name evidence="6" type="ORF">AU468_10285</name>
</gene>
<dbReference type="SUPFAM" id="SSF52540">
    <property type="entry name" value="P-loop containing nucleoside triphosphate hydrolases"/>
    <property type="match status" value="1"/>
</dbReference>
<evidence type="ECO:0000259" key="5">
    <source>
        <dbReference type="PROSITE" id="PS50893"/>
    </source>
</evidence>
<dbReference type="GO" id="GO:0098796">
    <property type="term" value="C:membrane protein complex"/>
    <property type="evidence" value="ECO:0007669"/>
    <property type="project" value="UniProtKB-ARBA"/>
</dbReference>
<reference evidence="7" key="1">
    <citation type="submission" date="2015-12" db="EMBL/GenBank/DDBJ databases">
        <authorList>
            <person name="Lodha T.D."/>
            <person name="Chintalapati S."/>
            <person name="Chintalapati V.R."/>
            <person name="Sravanthi T."/>
        </authorList>
    </citation>
    <scope>NUCLEOTIDE SEQUENCE [LARGE SCALE GENOMIC DNA]</scope>
    <source>
        <strain evidence="7">JC133</strain>
    </source>
</reference>
<keyword evidence="3" id="KW-0067">ATP-binding</keyword>
<dbReference type="FunFam" id="3.40.50.300:FF:000032">
    <property type="entry name" value="Export ABC transporter ATP-binding protein"/>
    <property type="match status" value="1"/>
</dbReference>
<dbReference type="GO" id="GO:0022857">
    <property type="term" value="F:transmembrane transporter activity"/>
    <property type="evidence" value="ECO:0007669"/>
    <property type="project" value="TreeGrafter"/>
</dbReference>
<dbReference type="InterPro" id="IPR003439">
    <property type="entry name" value="ABC_transporter-like_ATP-bd"/>
</dbReference>
<dbReference type="Gene3D" id="3.40.50.300">
    <property type="entry name" value="P-loop containing nucleotide triphosphate hydrolases"/>
    <property type="match status" value="1"/>
</dbReference>
<dbReference type="RefSeq" id="WP_103680647.1">
    <property type="nucleotide sequence ID" value="NZ_LPWH01000093.1"/>
</dbReference>
<dbReference type="InterPro" id="IPR017871">
    <property type="entry name" value="ABC_transporter-like_CS"/>
</dbReference>
<feature type="domain" description="ABC transporter" evidence="5">
    <location>
        <begin position="6"/>
        <end position="244"/>
    </location>
</feature>
<sequence length="244" mass="26938">MTPAMIEIIDLHKSYHNGATPVQALRGITLSIRPSDFLALAGPSGSGKTTLLNIIGCIDQADRGELTLAGIPIPSRSARPESRRQAREITRQQVAVRRKKIGFIFQNFNLIPVLTAQENVAIALTLLDLSPEEVFHRSREILGEVGLEGLEDRRPGELSGGQQQRVAVARALVKNPLIVVADEPTANLDSETGTSILNLMREIHQRRGTTFVFSTHDPRVMDRASRLCLLRDGTLQEEQERVLL</sequence>
<dbReference type="InterPro" id="IPR027417">
    <property type="entry name" value="P-loop_NTPase"/>
</dbReference>
<dbReference type="PROSITE" id="PS50893">
    <property type="entry name" value="ABC_TRANSPORTER_2"/>
    <property type="match status" value="1"/>
</dbReference>
<dbReference type="EMBL" id="LPWH01000093">
    <property type="protein sequence ID" value="POQ99687.1"/>
    <property type="molecule type" value="Genomic_DNA"/>
</dbReference>
<dbReference type="SMART" id="SM00382">
    <property type="entry name" value="AAA"/>
    <property type="match status" value="1"/>
</dbReference>
<accession>A0A2S4JJH3</accession>
<dbReference type="GO" id="GO:0005886">
    <property type="term" value="C:plasma membrane"/>
    <property type="evidence" value="ECO:0007669"/>
    <property type="project" value="TreeGrafter"/>
</dbReference>
<evidence type="ECO:0000256" key="2">
    <source>
        <dbReference type="ARBA" id="ARBA00022741"/>
    </source>
</evidence>
<keyword evidence="1" id="KW-0813">Transport</keyword>
<dbReference type="CDD" id="cd03255">
    <property type="entry name" value="ABC_MJ0796_LolCDE_FtsE"/>
    <property type="match status" value="1"/>
</dbReference>
<name>A0A2S4JJH3_9SPIO</name>
<organism evidence="6 7">
    <name type="scientific">Alkalispirochaeta sphaeroplastigenens</name>
    <dbReference type="NCBI Taxonomy" id="1187066"/>
    <lineage>
        <taxon>Bacteria</taxon>
        <taxon>Pseudomonadati</taxon>
        <taxon>Spirochaetota</taxon>
        <taxon>Spirochaetia</taxon>
        <taxon>Spirochaetales</taxon>
        <taxon>Spirochaetaceae</taxon>
        <taxon>Alkalispirochaeta</taxon>
    </lineage>
</organism>
<evidence type="ECO:0000256" key="4">
    <source>
        <dbReference type="ARBA" id="ARBA00038388"/>
    </source>
</evidence>
<dbReference type="PROSITE" id="PS00211">
    <property type="entry name" value="ABC_TRANSPORTER_1"/>
    <property type="match status" value="1"/>
</dbReference>
<dbReference type="AlphaFoldDB" id="A0A2S4JJH3"/>
<evidence type="ECO:0000256" key="1">
    <source>
        <dbReference type="ARBA" id="ARBA00022448"/>
    </source>
</evidence>
<proteinExistence type="inferred from homology"/>
<keyword evidence="7" id="KW-1185">Reference proteome</keyword>
<comment type="caution">
    <text evidence="6">The sequence shown here is derived from an EMBL/GenBank/DDBJ whole genome shotgun (WGS) entry which is preliminary data.</text>
</comment>
<dbReference type="InterPro" id="IPR015854">
    <property type="entry name" value="ABC_transpr_LolD-like"/>
</dbReference>
<dbReference type="GO" id="GO:0016887">
    <property type="term" value="F:ATP hydrolysis activity"/>
    <property type="evidence" value="ECO:0007669"/>
    <property type="project" value="InterPro"/>
</dbReference>
<evidence type="ECO:0000256" key="3">
    <source>
        <dbReference type="ARBA" id="ARBA00022840"/>
    </source>
</evidence>
<dbReference type="PANTHER" id="PTHR24220">
    <property type="entry name" value="IMPORT ATP-BINDING PROTEIN"/>
    <property type="match status" value="1"/>
</dbReference>
<evidence type="ECO:0000313" key="7">
    <source>
        <dbReference type="Proteomes" id="UP000237350"/>
    </source>
</evidence>
<dbReference type="InterPro" id="IPR017911">
    <property type="entry name" value="MacB-like_ATP-bd"/>
</dbReference>
<comment type="similarity">
    <text evidence="4">Belongs to the ABC transporter superfamily. Macrolide exporter (TC 3.A.1.122) family.</text>
</comment>
<dbReference type="InterPro" id="IPR003593">
    <property type="entry name" value="AAA+_ATPase"/>
</dbReference>
<dbReference type="Pfam" id="PF00005">
    <property type="entry name" value="ABC_tran"/>
    <property type="match status" value="1"/>
</dbReference>
<evidence type="ECO:0000313" key="6">
    <source>
        <dbReference type="EMBL" id="POQ99687.1"/>
    </source>
</evidence>
<dbReference type="Proteomes" id="UP000237350">
    <property type="component" value="Unassembled WGS sequence"/>
</dbReference>
<protein>
    <submittedName>
        <fullName evidence="6">ABC transporter</fullName>
    </submittedName>
</protein>
<dbReference type="GO" id="GO:0005524">
    <property type="term" value="F:ATP binding"/>
    <property type="evidence" value="ECO:0007669"/>
    <property type="project" value="UniProtKB-KW"/>
</dbReference>